<feature type="compositionally biased region" description="Acidic residues" evidence="4">
    <location>
        <begin position="513"/>
        <end position="525"/>
    </location>
</feature>
<dbReference type="RefSeq" id="XP_066832773.1">
    <property type="nucleotide sequence ID" value="XM_066976211.1"/>
</dbReference>
<organism evidence="6 7">
    <name type="scientific">Lodderomyces beijingensis</name>
    <dbReference type="NCBI Taxonomy" id="1775926"/>
    <lineage>
        <taxon>Eukaryota</taxon>
        <taxon>Fungi</taxon>
        <taxon>Dikarya</taxon>
        <taxon>Ascomycota</taxon>
        <taxon>Saccharomycotina</taxon>
        <taxon>Pichiomycetes</taxon>
        <taxon>Debaryomycetaceae</taxon>
        <taxon>Candida/Lodderomyces clade</taxon>
        <taxon>Lodderomyces</taxon>
    </lineage>
</organism>
<feature type="region of interest" description="Disordered" evidence="4">
    <location>
        <begin position="445"/>
        <end position="472"/>
    </location>
</feature>
<feature type="compositionally biased region" description="Gly residues" evidence="4">
    <location>
        <begin position="502"/>
        <end position="512"/>
    </location>
</feature>
<evidence type="ECO:0000256" key="4">
    <source>
        <dbReference type="SAM" id="MobiDB-lite"/>
    </source>
</evidence>
<keyword evidence="3" id="KW-0539">Nucleus</keyword>
<proteinExistence type="predicted"/>
<protein>
    <recommendedName>
        <fullName evidence="5">Symplekin/Pta1 N-terminal domain-containing protein</fullName>
    </recommendedName>
</protein>
<dbReference type="PANTHER" id="PTHR15245">
    <property type="entry name" value="SYMPLEKIN-RELATED"/>
    <property type="match status" value="1"/>
</dbReference>
<dbReference type="InterPro" id="IPR032460">
    <property type="entry name" value="Symplekin/Pta1_N"/>
</dbReference>
<comment type="subcellular location">
    <subcellularLocation>
        <location evidence="1">Nucleus</location>
    </subcellularLocation>
</comment>
<evidence type="ECO:0000313" key="7">
    <source>
        <dbReference type="Proteomes" id="UP001497383"/>
    </source>
</evidence>
<reference evidence="6 7" key="1">
    <citation type="submission" date="2024-03" db="EMBL/GenBank/DDBJ databases">
        <authorList>
            <person name="Brejova B."/>
        </authorList>
    </citation>
    <scope>NUCLEOTIDE SEQUENCE [LARGE SCALE GENOMIC DNA]</scope>
    <source>
        <strain evidence="6 7">CBS 14171</strain>
    </source>
</reference>
<keyword evidence="2" id="KW-0507">mRNA processing</keyword>
<evidence type="ECO:0000256" key="3">
    <source>
        <dbReference type="ARBA" id="ARBA00023242"/>
    </source>
</evidence>
<dbReference type="Proteomes" id="UP001497383">
    <property type="component" value="Chromosome 8"/>
</dbReference>
<dbReference type="Pfam" id="PF11935">
    <property type="entry name" value="SYMPK_PTA1_N"/>
    <property type="match status" value="1"/>
</dbReference>
<dbReference type="InterPro" id="IPR011989">
    <property type="entry name" value="ARM-like"/>
</dbReference>
<keyword evidence="7" id="KW-1185">Reference proteome</keyword>
<evidence type="ECO:0000259" key="5">
    <source>
        <dbReference type="Pfam" id="PF11935"/>
    </source>
</evidence>
<dbReference type="EMBL" id="OZ022412">
    <property type="protein sequence ID" value="CAK9442060.1"/>
    <property type="molecule type" value="Genomic_DNA"/>
</dbReference>
<gene>
    <name evidence="6" type="ORF">LODBEIA_P58350</name>
</gene>
<evidence type="ECO:0000256" key="2">
    <source>
        <dbReference type="ARBA" id="ARBA00022664"/>
    </source>
</evidence>
<dbReference type="Gene3D" id="1.25.10.10">
    <property type="entry name" value="Leucine-rich Repeat Variant"/>
    <property type="match status" value="1"/>
</dbReference>
<feature type="domain" description="Symplekin/Pta1 N-terminal" evidence="5">
    <location>
        <begin position="117"/>
        <end position="344"/>
    </location>
</feature>
<evidence type="ECO:0000256" key="1">
    <source>
        <dbReference type="ARBA" id="ARBA00004123"/>
    </source>
</evidence>
<feature type="region of interest" description="Disordered" evidence="4">
    <location>
        <begin position="502"/>
        <end position="525"/>
    </location>
</feature>
<evidence type="ECO:0000313" key="6">
    <source>
        <dbReference type="EMBL" id="CAK9442060.1"/>
    </source>
</evidence>
<dbReference type="InterPro" id="IPR021850">
    <property type="entry name" value="Symplekin/Pta1"/>
</dbReference>
<name>A0ABP0ZW27_9ASCO</name>
<sequence>MTEVAQNSDLVIGQLNTAKQLVVSQPDHFLSVFKGILPIVSNATQSYPVRKWGVDFIYDTFVNNFNPNLKSGERVELAIDSLDTLIFLIDLSTNLQHQHQQLQQQGQQSKIQPQELDVATFRHLIDISTIVYKLVFQYVSENDNCNQIWSKLTELKNSLVNKFQTTYPLGKSDNEEHDLKRNIATKLDLLKFLMTVIDFQSKTQVIGDGVETAGFNLNSVRPDHGLIKYQNMEYESSTLFTLVLKLFQTDIIVPTIITAALNHSMIILKKKPQLAAPLLKAVSAYDTNKKLQSNYQSVEEFKLAKKYVDRAIRIFISYAKRNNLIPTSLKSSLDSQMKVLEDRGNAIKKINIFNTDEPNIRKRKFEGFYNPSKKIKVLDYKHLYALDKDEGLAGFDLSSIQQQGVHANIVLNALRKVSVQRLTKALEIIAERYRDALTRPAPAMVKQENGSGYPAAARNNGSSNNNGGGIGHLKGNGLGNGNNIGTNNDGTDNYDGAAAAAAGGGGGGGGGGDGEDDADDVDDDEFDDEPIFTLPPPSDLSFDEKKRHLSIIINNFFKLAKAPPSNNRVAPPVPPKTIKDEEGDRQLSINEQLTDVAIKSFNKDTWVLLLTRLATRGMRTVAEEDEAAEKSPDDVNKEEMSNMIRESIFNYFVEVIHARIDVAIDWLNEEWFSEQVFQQNRLLSKADKSVTEVSTDEVETPIYYKWATKVIDSMINFIEPNDKKIFIRLLSDLPALNAEMLHKLKKLCFDPARSGVGFLALHYLIMYRPPVKSICVDILKELSESDQEDVRDEAKKKLARI</sequence>
<dbReference type="PANTHER" id="PTHR15245:SF20">
    <property type="entry name" value="SYMPLEKIN"/>
    <property type="match status" value="1"/>
</dbReference>
<accession>A0ABP0ZW27</accession>
<dbReference type="GeneID" id="92211031"/>